<sequence length="122" mass="12477">MSEESVALAILLLTMVLLPAVCLFVVRQAAEGSIGRNAAAGIRTRYTQASDEAWVAGHQAALPALKKMRLVAVIGIVSAVGAQLLAGGQAGPLTAFAALIAQTVVLFRATAAANRAARTAPR</sequence>
<keyword evidence="1" id="KW-0472">Membrane</keyword>
<feature type="transmembrane region" description="Helical" evidence="1">
    <location>
        <begin position="70"/>
        <end position="87"/>
    </location>
</feature>
<dbReference type="InterPro" id="IPR025962">
    <property type="entry name" value="SdpI/YhfL"/>
</dbReference>
<dbReference type="Proteomes" id="UP000239187">
    <property type="component" value="Chromosome"/>
</dbReference>
<gene>
    <name evidence="2" type="ORF">CVO76_03010</name>
</gene>
<feature type="transmembrane region" description="Helical" evidence="1">
    <location>
        <begin position="6"/>
        <end position="26"/>
    </location>
</feature>
<accession>A0A2L0UBR4</accession>
<name>A0A2L0UBR4_9MICC</name>
<evidence type="ECO:0000256" key="1">
    <source>
        <dbReference type="SAM" id="Phobius"/>
    </source>
</evidence>
<dbReference type="AlphaFoldDB" id="A0A2L0UBR4"/>
<evidence type="ECO:0008006" key="4">
    <source>
        <dbReference type="Google" id="ProtNLM"/>
    </source>
</evidence>
<reference evidence="2 3" key="1">
    <citation type="submission" date="2017-11" db="EMBL/GenBank/DDBJ databases">
        <title>Draft genome of Arthrobacter agilis strain UMCV2, a plant growth-promoting rhizobacterium and biocontrol capacity of phytopathogenic fungi.</title>
        <authorList>
            <person name="Martinez-Camara R."/>
            <person name="Santoyo G."/>
            <person name="Moreno-Hagelsieb G."/>
            <person name="Valencia-Cantero E."/>
        </authorList>
    </citation>
    <scope>NUCLEOTIDE SEQUENCE [LARGE SCALE GENOMIC DNA]</scope>
    <source>
        <strain evidence="2 3">UMCV2</strain>
    </source>
</reference>
<protein>
    <recommendedName>
        <fullName evidence="4">SdpI family protein</fullName>
    </recommendedName>
</protein>
<keyword evidence="1" id="KW-1133">Transmembrane helix</keyword>
<feature type="transmembrane region" description="Helical" evidence="1">
    <location>
        <begin position="93"/>
        <end position="113"/>
    </location>
</feature>
<dbReference type="RefSeq" id="WP_208740620.1">
    <property type="nucleotide sequence ID" value="NZ_CP024915.1"/>
</dbReference>
<dbReference type="Pfam" id="PF13630">
    <property type="entry name" value="SdpI"/>
    <property type="match status" value="1"/>
</dbReference>
<evidence type="ECO:0000313" key="3">
    <source>
        <dbReference type="Proteomes" id="UP000239187"/>
    </source>
</evidence>
<proteinExistence type="predicted"/>
<keyword evidence="1" id="KW-0812">Transmembrane</keyword>
<organism evidence="2 3">
    <name type="scientific">Arthrobacter agilis</name>
    <dbReference type="NCBI Taxonomy" id="37921"/>
    <lineage>
        <taxon>Bacteria</taxon>
        <taxon>Bacillati</taxon>
        <taxon>Actinomycetota</taxon>
        <taxon>Actinomycetes</taxon>
        <taxon>Micrococcales</taxon>
        <taxon>Micrococcaceae</taxon>
        <taxon>Arthrobacter</taxon>
    </lineage>
</organism>
<evidence type="ECO:0000313" key="2">
    <source>
        <dbReference type="EMBL" id="AUZ86723.1"/>
    </source>
</evidence>
<dbReference type="EMBL" id="CP024915">
    <property type="protein sequence ID" value="AUZ86723.1"/>
    <property type="molecule type" value="Genomic_DNA"/>
</dbReference>